<dbReference type="PANTHER" id="PTHR30383:SF5">
    <property type="entry name" value="SGNH HYDROLASE-TYPE ESTERASE DOMAIN-CONTAINING PROTEIN"/>
    <property type="match status" value="1"/>
</dbReference>
<feature type="domain" description="SGNH hydrolase-type esterase" evidence="1">
    <location>
        <begin position="40"/>
        <end position="205"/>
    </location>
</feature>
<protein>
    <submittedName>
        <fullName evidence="2">Unannotated protein</fullName>
    </submittedName>
</protein>
<dbReference type="AlphaFoldDB" id="A0A6J6X2K2"/>
<evidence type="ECO:0000259" key="1">
    <source>
        <dbReference type="Pfam" id="PF13472"/>
    </source>
</evidence>
<name>A0A6J6X2K2_9ZZZZ</name>
<dbReference type="Gene3D" id="3.40.50.1110">
    <property type="entry name" value="SGNH hydrolase"/>
    <property type="match status" value="1"/>
</dbReference>
<dbReference type="EMBL" id="CAFAAG010000041">
    <property type="protein sequence ID" value="CAB4791611.1"/>
    <property type="molecule type" value="Genomic_DNA"/>
</dbReference>
<organism evidence="2">
    <name type="scientific">freshwater metagenome</name>
    <dbReference type="NCBI Taxonomy" id="449393"/>
    <lineage>
        <taxon>unclassified sequences</taxon>
        <taxon>metagenomes</taxon>
        <taxon>ecological metagenomes</taxon>
    </lineage>
</organism>
<dbReference type="PANTHER" id="PTHR30383">
    <property type="entry name" value="THIOESTERASE 1/PROTEASE 1/LYSOPHOSPHOLIPASE L1"/>
    <property type="match status" value="1"/>
</dbReference>
<dbReference type="InterPro" id="IPR051532">
    <property type="entry name" value="Ester_Hydrolysis_Enzymes"/>
</dbReference>
<dbReference type="SUPFAM" id="SSF52266">
    <property type="entry name" value="SGNH hydrolase"/>
    <property type="match status" value="1"/>
</dbReference>
<proteinExistence type="predicted"/>
<evidence type="ECO:0000313" key="2">
    <source>
        <dbReference type="EMBL" id="CAB4791611.1"/>
    </source>
</evidence>
<sequence length="239" mass="26442">MGNALNLRVCRTLTLVVATLISCNFVGNARAVEPTHTLLILGDSITWGANYKGFGNVTPQLQALNTFDKVIVDGAFSRNISGPANTLRNGVKTYAKYLKEKVRPSAVIVALGSNDLQGSIKVRYYEDRIRELLTLIGDIPVVWVNVLRIDSQYYVRASAVFNRVLDRVALDYPNVSVVDWHTMISANPKWFAFDKLHLQPVGYRARATLYIETAQNLWNVVVPTTTTTTTIVAATTIPG</sequence>
<reference evidence="2" key="1">
    <citation type="submission" date="2020-05" db="EMBL/GenBank/DDBJ databases">
        <authorList>
            <person name="Chiriac C."/>
            <person name="Salcher M."/>
            <person name="Ghai R."/>
            <person name="Kavagutti S V."/>
        </authorList>
    </citation>
    <scope>NUCLEOTIDE SEQUENCE</scope>
</reference>
<accession>A0A6J6X2K2</accession>
<dbReference type="InterPro" id="IPR013830">
    <property type="entry name" value="SGNH_hydro"/>
</dbReference>
<dbReference type="GO" id="GO:0004622">
    <property type="term" value="F:phosphatidylcholine lysophospholipase activity"/>
    <property type="evidence" value="ECO:0007669"/>
    <property type="project" value="TreeGrafter"/>
</dbReference>
<dbReference type="Pfam" id="PF13472">
    <property type="entry name" value="Lipase_GDSL_2"/>
    <property type="match status" value="1"/>
</dbReference>
<gene>
    <name evidence="2" type="ORF">UFOPK2975_00680</name>
</gene>
<dbReference type="InterPro" id="IPR036514">
    <property type="entry name" value="SGNH_hydro_sf"/>
</dbReference>